<reference evidence="2 3" key="1">
    <citation type="submission" date="2024-04" db="EMBL/GenBank/DDBJ databases">
        <title>Phyllosticta paracitricarpa is synonymous to the EU quarantine fungus P. citricarpa based on phylogenomic analyses.</title>
        <authorList>
            <consortium name="Lawrence Berkeley National Laboratory"/>
            <person name="Van Ingen-Buijs V.A."/>
            <person name="Van Westerhoven A.C."/>
            <person name="Haridas S."/>
            <person name="Skiadas P."/>
            <person name="Martin F."/>
            <person name="Groenewald J.Z."/>
            <person name="Crous P.W."/>
            <person name="Seidl M.F."/>
        </authorList>
    </citation>
    <scope>NUCLEOTIDE SEQUENCE [LARGE SCALE GENOMIC DNA]</scope>
    <source>
        <strain evidence="2 3">CBS 122670</strain>
    </source>
</reference>
<feature type="region of interest" description="Disordered" evidence="1">
    <location>
        <begin position="666"/>
        <end position="806"/>
    </location>
</feature>
<feature type="region of interest" description="Disordered" evidence="1">
    <location>
        <begin position="386"/>
        <end position="457"/>
    </location>
</feature>
<feature type="compositionally biased region" description="Low complexity" evidence="1">
    <location>
        <begin position="571"/>
        <end position="580"/>
    </location>
</feature>
<feature type="compositionally biased region" description="Low complexity" evidence="1">
    <location>
        <begin position="511"/>
        <end position="523"/>
    </location>
</feature>
<proteinExistence type="predicted"/>
<feature type="compositionally biased region" description="Acidic residues" evidence="1">
    <location>
        <begin position="755"/>
        <end position="778"/>
    </location>
</feature>
<feature type="compositionally biased region" description="Polar residues" evidence="1">
    <location>
        <begin position="420"/>
        <end position="431"/>
    </location>
</feature>
<feature type="compositionally biased region" description="Basic and acidic residues" evidence="1">
    <location>
        <begin position="790"/>
        <end position="806"/>
    </location>
</feature>
<evidence type="ECO:0000256" key="1">
    <source>
        <dbReference type="SAM" id="MobiDB-lite"/>
    </source>
</evidence>
<dbReference type="EMBL" id="JBBPDW010000033">
    <property type="protein sequence ID" value="KAK7537748.1"/>
    <property type="molecule type" value="Genomic_DNA"/>
</dbReference>
<sequence length="806" mass="88888">MQHQKATPHPSQKTFSTHLPAPLRNAITHLPTARKASHARTNRLAMADDADGTVATNTPAPLPKDGILGLVNDSLGFLDRLFAEHQLFVLQANADTNGVRAFLGDHWFNSRIGQWLRYTESLVQRIGLLDRDVRVLSDLLDRAPYNSYQTDHGGYVVTMSFSPDTMSYLDGILRANPHEPMVVRSILMLKPGSRRDELVITPVESEEQEWRNRLQNSYRPVVQVVRDKSWQGWMDVGPGDDGSDDDDDNDDDEDEPGDSDGEINSKLDKYVKKTKRVLDYHKFNFAHLNNQEWKQHLNNLTRPEARDDQENSQFSLFQFACLHSYVTQIVNAKNEKITWLRGQVETARKSAKAIRNKSAIHSQQGQIKQQNQKVDELERQVRDLQKQLSDEKNKHESTKQELESCRSTMEDAGDKDNVQGIIQAQKKQSQRLAKLQDQTKKAAHKEKARNEKLKYDLDRQKIENSKLQEQLEAARATAADGSGATGDGLALAKAKADAKKATRDKNDAEARATAAENALSKAQEAAKAKDDQAATDAQALAAEKARADQAVQALADAQAVARTDADQAAQKLADAHAQADQARKDREAAQADAKTMADQADQDLKKCKSDLAEAQKKQKDGGNDDGDDGSGDEGQLLSTATLNANKAKELKNNVLSLALKGTMVPVEGSTSTGFISALGDSKGTGTAQFFKNGDGKRIVKVKARFEAEEPEEGGEDGEGEDNEKGDGDRRVTRKRAAKGPADGETGGKKPKTAADDEQAQEEEVDAEEQQGGEVEVEEEVRSRLGKKKPTSGEEDRMQAGHHREGR</sequence>
<keyword evidence="3" id="KW-1185">Reference proteome</keyword>
<dbReference type="Proteomes" id="UP001365128">
    <property type="component" value="Unassembled WGS sequence"/>
</dbReference>
<comment type="caution">
    <text evidence="2">The sequence shown here is derived from an EMBL/GenBank/DDBJ whole genome shotgun (WGS) entry which is preliminary data.</text>
</comment>
<feature type="compositionally biased region" description="Acidic residues" evidence="1">
    <location>
        <begin position="708"/>
        <end position="721"/>
    </location>
</feature>
<protein>
    <submittedName>
        <fullName evidence="2">Uncharacterized protein</fullName>
    </submittedName>
</protein>
<gene>
    <name evidence="2" type="ORF">IWX46DRAFT_583523</name>
</gene>
<feature type="region of interest" description="Disordered" evidence="1">
    <location>
        <begin position="355"/>
        <end position="374"/>
    </location>
</feature>
<evidence type="ECO:0000313" key="2">
    <source>
        <dbReference type="EMBL" id="KAK7537748.1"/>
    </source>
</evidence>
<feature type="compositionally biased region" description="Basic and acidic residues" evidence="1">
    <location>
        <begin position="386"/>
        <end position="417"/>
    </location>
</feature>
<feature type="compositionally biased region" description="Low complexity" evidence="1">
    <location>
        <begin position="363"/>
        <end position="372"/>
    </location>
</feature>
<feature type="compositionally biased region" description="Basic and acidic residues" evidence="1">
    <location>
        <begin position="693"/>
        <end position="707"/>
    </location>
</feature>
<accession>A0ABR1LRD4</accession>
<organism evidence="2 3">
    <name type="scientific">Phyllosticta citricarpa</name>
    <dbReference type="NCBI Taxonomy" id="55181"/>
    <lineage>
        <taxon>Eukaryota</taxon>
        <taxon>Fungi</taxon>
        <taxon>Dikarya</taxon>
        <taxon>Ascomycota</taxon>
        <taxon>Pezizomycotina</taxon>
        <taxon>Dothideomycetes</taxon>
        <taxon>Dothideomycetes incertae sedis</taxon>
        <taxon>Botryosphaeriales</taxon>
        <taxon>Phyllostictaceae</taxon>
        <taxon>Phyllosticta</taxon>
    </lineage>
</organism>
<feature type="region of interest" description="Disordered" evidence="1">
    <location>
        <begin position="473"/>
        <end position="552"/>
    </location>
</feature>
<evidence type="ECO:0000313" key="3">
    <source>
        <dbReference type="Proteomes" id="UP001365128"/>
    </source>
</evidence>
<name>A0ABR1LRD4_9PEZI</name>
<feature type="compositionally biased region" description="Basic and acidic residues" evidence="1">
    <location>
        <begin position="448"/>
        <end position="457"/>
    </location>
</feature>
<feature type="compositionally biased region" description="Low complexity" evidence="1">
    <location>
        <begin position="473"/>
        <end position="493"/>
    </location>
</feature>
<feature type="compositionally biased region" description="Low complexity" evidence="1">
    <location>
        <begin position="534"/>
        <end position="552"/>
    </location>
</feature>
<feature type="region of interest" description="Disordered" evidence="1">
    <location>
        <begin position="232"/>
        <end position="264"/>
    </location>
</feature>
<feature type="compositionally biased region" description="Acidic residues" evidence="1">
    <location>
        <begin position="241"/>
        <end position="261"/>
    </location>
</feature>
<feature type="compositionally biased region" description="Basic and acidic residues" evidence="1">
    <location>
        <begin position="494"/>
        <end position="510"/>
    </location>
</feature>
<feature type="compositionally biased region" description="Basic and acidic residues" evidence="1">
    <location>
        <begin position="602"/>
        <end position="622"/>
    </location>
</feature>
<feature type="region of interest" description="Disordered" evidence="1">
    <location>
        <begin position="571"/>
        <end position="640"/>
    </location>
</feature>